<organism evidence="1 2">
    <name type="scientific">Methylorubrum extorquens</name>
    <name type="common">Methylobacterium dichloromethanicum</name>
    <name type="synonym">Methylobacterium extorquens</name>
    <dbReference type="NCBI Taxonomy" id="408"/>
    <lineage>
        <taxon>Bacteria</taxon>
        <taxon>Pseudomonadati</taxon>
        <taxon>Pseudomonadota</taxon>
        <taxon>Alphaproteobacteria</taxon>
        <taxon>Hyphomicrobiales</taxon>
        <taxon>Methylobacteriaceae</taxon>
        <taxon>Methylorubrum</taxon>
    </lineage>
</organism>
<evidence type="ECO:0000313" key="1">
    <source>
        <dbReference type="EMBL" id="SOR28461.1"/>
    </source>
</evidence>
<evidence type="ECO:0000313" key="2">
    <source>
        <dbReference type="Proteomes" id="UP000233769"/>
    </source>
</evidence>
<gene>
    <name evidence="1" type="ORF">TK0001_1859</name>
</gene>
<name>A0A2N9AM78_METEX</name>
<dbReference type="EMBL" id="LT962688">
    <property type="protein sequence ID" value="SOR28461.1"/>
    <property type="molecule type" value="Genomic_DNA"/>
</dbReference>
<proteinExistence type="predicted"/>
<dbReference type="AlphaFoldDB" id="A0A2N9AM78"/>
<protein>
    <submittedName>
        <fullName evidence="1">Uncharacterized protein</fullName>
    </submittedName>
</protein>
<dbReference type="Proteomes" id="UP000233769">
    <property type="component" value="Chromosome tk0001"/>
</dbReference>
<sequence length="63" mass="7242">MTRLMSYTDKDRLSIFTNLLKFEASVVRCQVAVYLGVEAILEPLSLFERSIHLGKHVECLRSI</sequence>
<accession>A0A2N9AM78</accession>
<reference evidence="2" key="1">
    <citation type="submission" date="2017-10" db="EMBL/GenBank/DDBJ databases">
        <authorList>
            <person name="Regsiter A."/>
            <person name="William W."/>
        </authorList>
    </citation>
    <scope>NUCLEOTIDE SEQUENCE [LARGE SCALE GENOMIC DNA]</scope>
</reference>